<dbReference type="InterPro" id="IPR013785">
    <property type="entry name" value="Aldolase_TIM"/>
</dbReference>
<dbReference type="Proteomes" id="UP000182827">
    <property type="component" value="Unassembled WGS sequence"/>
</dbReference>
<dbReference type="PROSITE" id="PS01305">
    <property type="entry name" value="MOAA_NIFB_PQQE"/>
    <property type="match status" value="1"/>
</dbReference>
<dbReference type="InterPro" id="IPR023867">
    <property type="entry name" value="Sulphatase_maturase_rSAM"/>
</dbReference>
<organism evidence="8 9">
    <name type="scientific">Acinetobacter bohemicus</name>
    <dbReference type="NCBI Taxonomy" id="1435036"/>
    <lineage>
        <taxon>Bacteria</taxon>
        <taxon>Pseudomonadati</taxon>
        <taxon>Pseudomonadota</taxon>
        <taxon>Gammaproteobacteria</taxon>
        <taxon>Moraxellales</taxon>
        <taxon>Moraxellaceae</taxon>
        <taxon>Acinetobacter</taxon>
    </lineage>
</organism>
<dbReference type="GO" id="GO:0051539">
    <property type="term" value="F:4 iron, 4 sulfur cluster binding"/>
    <property type="evidence" value="ECO:0007669"/>
    <property type="project" value="UniProtKB-KW"/>
</dbReference>
<evidence type="ECO:0000256" key="1">
    <source>
        <dbReference type="ARBA" id="ARBA00001966"/>
    </source>
</evidence>
<keyword evidence="4" id="KW-0479">Metal-binding</keyword>
<evidence type="ECO:0000256" key="3">
    <source>
        <dbReference type="ARBA" id="ARBA00022691"/>
    </source>
</evidence>
<evidence type="ECO:0000313" key="9">
    <source>
        <dbReference type="Proteomes" id="UP000182827"/>
    </source>
</evidence>
<protein>
    <recommendedName>
        <fullName evidence="7">Radical SAM core domain-containing protein</fullName>
    </recommendedName>
</protein>
<dbReference type="InterPro" id="IPR058240">
    <property type="entry name" value="rSAM_sf"/>
</dbReference>
<keyword evidence="6" id="KW-0411">Iron-sulfur</keyword>
<dbReference type="SFLD" id="SFLDG01067">
    <property type="entry name" value="SPASM/twitch_domain_containing"/>
    <property type="match status" value="1"/>
</dbReference>
<comment type="cofactor">
    <cofactor evidence="1">
        <name>[4Fe-4S] cluster</name>
        <dbReference type="ChEBI" id="CHEBI:49883"/>
    </cofactor>
</comment>
<dbReference type="GO" id="GO:0016491">
    <property type="term" value="F:oxidoreductase activity"/>
    <property type="evidence" value="ECO:0007669"/>
    <property type="project" value="InterPro"/>
</dbReference>
<dbReference type="SFLD" id="SFLDG01072">
    <property type="entry name" value="dehydrogenase_like"/>
    <property type="match status" value="1"/>
</dbReference>
<sequence>MFNSLDTLLIKVASRCNLDCSYCYVYQGQDQNWIDQPKRISTETIDSICKSIDQVTTFQNKGFAVVLHGGEPLLLGSVKLEEILSKLRIVLPNYEKYPIAIQTNGILLNDEIIEICSHYKTSISVSLDGVKKSNDIARFTHDGQSSFQKVINGIDKLIAHPDKDFLFSGTLSVIQPTTSPIENYEYLKSIGSKSIDVLLQDGNHTYLPKNKENFESLEYGTWLGELLEHYLNDSNPVPIRFFDDLIKIILGGNPDKEGKGENFYGILVIETNGDIRKNDTLRATFNGADYFENSPNINVPNALLDILRSNEYKEASKIQKPTCEECIKCEINFICGGGMPLSRWSKEKNFDNPSIYCQDHKHYIYKLLDLMEIK</sequence>
<accession>A0A1I6UGF5</accession>
<dbReference type="Gene3D" id="3.20.20.70">
    <property type="entry name" value="Aldolase class I"/>
    <property type="match status" value="1"/>
</dbReference>
<keyword evidence="9" id="KW-1185">Reference proteome</keyword>
<dbReference type="PANTHER" id="PTHR43273">
    <property type="entry name" value="ANAEROBIC SULFATASE-MATURATING ENZYME HOMOLOG ASLB-RELATED"/>
    <property type="match status" value="1"/>
</dbReference>
<dbReference type="SFLD" id="SFLDS00029">
    <property type="entry name" value="Radical_SAM"/>
    <property type="match status" value="1"/>
</dbReference>
<name>A0A1I6UGF5_9GAMM</name>
<gene>
    <name evidence="8" type="ORF">SAMN05444586_10169</name>
</gene>
<dbReference type="CDD" id="cd01335">
    <property type="entry name" value="Radical_SAM"/>
    <property type="match status" value="1"/>
</dbReference>
<evidence type="ECO:0000256" key="5">
    <source>
        <dbReference type="ARBA" id="ARBA00023004"/>
    </source>
</evidence>
<dbReference type="NCBIfam" id="NF041707">
    <property type="entry name" value="rSAM_YhhB"/>
    <property type="match status" value="1"/>
</dbReference>
<evidence type="ECO:0000259" key="7">
    <source>
        <dbReference type="PROSITE" id="PS51918"/>
    </source>
</evidence>
<dbReference type="PROSITE" id="PS51918">
    <property type="entry name" value="RADICAL_SAM"/>
    <property type="match status" value="1"/>
</dbReference>
<dbReference type="InterPro" id="IPR007197">
    <property type="entry name" value="rSAM"/>
</dbReference>
<keyword evidence="3" id="KW-0949">S-adenosyl-L-methionine</keyword>
<dbReference type="GO" id="GO:0046872">
    <property type="term" value="F:metal ion binding"/>
    <property type="evidence" value="ECO:0007669"/>
    <property type="project" value="UniProtKB-KW"/>
</dbReference>
<dbReference type="RefSeq" id="WP_074946572.1">
    <property type="nucleotide sequence ID" value="NZ_FOZU01000016.1"/>
</dbReference>
<dbReference type="Pfam" id="PF04055">
    <property type="entry name" value="Radical_SAM"/>
    <property type="match status" value="1"/>
</dbReference>
<dbReference type="SUPFAM" id="SSF102114">
    <property type="entry name" value="Radical SAM enzymes"/>
    <property type="match status" value="1"/>
</dbReference>
<evidence type="ECO:0000256" key="4">
    <source>
        <dbReference type="ARBA" id="ARBA00022723"/>
    </source>
</evidence>
<dbReference type="EMBL" id="FOZU01000016">
    <property type="protein sequence ID" value="SFT00525.1"/>
    <property type="molecule type" value="Genomic_DNA"/>
</dbReference>
<reference evidence="9" key="1">
    <citation type="submission" date="2016-10" db="EMBL/GenBank/DDBJ databases">
        <authorList>
            <person name="Varghese N."/>
            <person name="Submissions S."/>
        </authorList>
    </citation>
    <scope>NUCLEOTIDE SEQUENCE [LARGE SCALE GENOMIC DNA]</scope>
    <source>
        <strain evidence="9">ANC 5076</strain>
    </source>
</reference>
<keyword evidence="5" id="KW-0408">Iron</keyword>
<dbReference type="SFLD" id="SFLDG01384">
    <property type="entry name" value="thioether_bond_formation_requi"/>
    <property type="match status" value="1"/>
</dbReference>
<dbReference type="PANTHER" id="PTHR43273:SF8">
    <property type="entry name" value="RADICAL SAM DOMAIN PROTEIN"/>
    <property type="match status" value="1"/>
</dbReference>
<feature type="domain" description="Radical SAM core" evidence="7">
    <location>
        <begin position="2"/>
        <end position="253"/>
    </location>
</feature>
<evidence type="ECO:0000256" key="2">
    <source>
        <dbReference type="ARBA" id="ARBA00022485"/>
    </source>
</evidence>
<keyword evidence="2" id="KW-0004">4Fe-4S</keyword>
<dbReference type="AlphaFoldDB" id="A0A1I6UGF5"/>
<evidence type="ECO:0000256" key="6">
    <source>
        <dbReference type="ARBA" id="ARBA00023014"/>
    </source>
</evidence>
<proteinExistence type="predicted"/>
<dbReference type="InterPro" id="IPR000385">
    <property type="entry name" value="MoaA_NifB_PqqE_Fe-S-bd_CS"/>
</dbReference>
<dbReference type="SFLD" id="SFLDG01386">
    <property type="entry name" value="main_SPASM_domain-containing"/>
    <property type="match status" value="1"/>
</dbReference>
<evidence type="ECO:0000313" key="8">
    <source>
        <dbReference type="EMBL" id="SFT00525.1"/>
    </source>
</evidence>